<dbReference type="PANTHER" id="PTHR12910">
    <property type="entry name" value="NADH-UBIQUINONE OXIDOREDUCTASE SUBUNIT B17.2"/>
    <property type="match status" value="1"/>
</dbReference>
<evidence type="ECO:0000313" key="3">
    <source>
        <dbReference type="Proteomes" id="UP000076066"/>
    </source>
</evidence>
<sequence length="116" mass="13183">MITGTLLHTLLCGRQVGTDEFGNRYYEARKNPRTGERRRRWVLFKGEIEASKVPPHWHAWLHYTTDAPIVVSTHAWEKPHTKNMTGSSSAYVPPGDDRAGGRRAPATGDYEPWRPA</sequence>
<dbReference type="Pfam" id="PF05071">
    <property type="entry name" value="NDUFA12"/>
    <property type="match status" value="1"/>
</dbReference>
<evidence type="ECO:0000256" key="1">
    <source>
        <dbReference type="SAM" id="MobiDB-lite"/>
    </source>
</evidence>
<proteinExistence type="predicted"/>
<keyword evidence="3" id="KW-1185">Reference proteome</keyword>
<dbReference type="EMBL" id="CP014525">
    <property type="protein sequence ID" value="AMW35333.1"/>
    <property type="molecule type" value="Genomic_DNA"/>
</dbReference>
<dbReference type="KEGG" id="hjo:AY555_09260"/>
<dbReference type="OrthoDB" id="9795340at2"/>
<dbReference type="NCBIfam" id="NF006040">
    <property type="entry name" value="PRK08183.1"/>
    <property type="match status" value="1"/>
</dbReference>
<dbReference type="Proteomes" id="UP000076066">
    <property type="component" value="Chromosome"/>
</dbReference>
<protein>
    <submittedName>
        <fullName evidence="2">NADH dehydrogenase</fullName>
    </submittedName>
</protein>
<dbReference type="PANTHER" id="PTHR12910:SF2">
    <property type="entry name" value="NADH DEHYDROGENASE [UBIQUINONE] 1 ALPHA SUBCOMPLEX SUBUNIT 12"/>
    <property type="match status" value="1"/>
</dbReference>
<feature type="region of interest" description="Disordered" evidence="1">
    <location>
        <begin position="79"/>
        <end position="116"/>
    </location>
</feature>
<reference evidence="2 3" key="1">
    <citation type="submission" date="2016-02" db="EMBL/GenBank/DDBJ databases">
        <title>Complete Genome of H5569, the type strain of the newly described species Haematospirillium jordaniae.</title>
        <authorList>
            <person name="Nicholson A.C."/>
            <person name="Humrighouse B.W."/>
            <person name="Loparov V."/>
            <person name="McQuiston J.R."/>
        </authorList>
    </citation>
    <scope>NUCLEOTIDE SEQUENCE [LARGE SCALE GENOMIC DNA]</scope>
    <source>
        <strain evidence="2 3">H5569</strain>
    </source>
</reference>
<dbReference type="STRING" id="1549855.AY555_09260"/>
<evidence type="ECO:0000313" key="2">
    <source>
        <dbReference type="EMBL" id="AMW35333.1"/>
    </source>
</evidence>
<organism evidence="2 3">
    <name type="scientific">Haematospirillum jordaniae</name>
    <dbReference type="NCBI Taxonomy" id="1549855"/>
    <lineage>
        <taxon>Bacteria</taxon>
        <taxon>Pseudomonadati</taxon>
        <taxon>Pseudomonadota</taxon>
        <taxon>Alphaproteobacteria</taxon>
        <taxon>Rhodospirillales</taxon>
        <taxon>Novispirillaceae</taxon>
        <taxon>Haematospirillum</taxon>
    </lineage>
</organism>
<dbReference type="GO" id="GO:0045271">
    <property type="term" value="C:respiratory chain complex I"/>
    <property type="evidence" value="ECO:0007669"/>
    <property type="project" value="InterPro"/>
</dbReference>
<dbReference type="InterPro" id="IPR007763">
    <property type="entry name" value="NDUFA12"/>
</dbReference>
<dbReference type="AlphaFoldDB" id="A0A143DGB2"/>
<dbReference type="GeneID" id="53317340"/>
<dbReference type="RefSeq" id="WP_066135936.1">
    <property type="nucleotide sequence ID" value="NZ_CP014525.1"/>
</dbReference>
<gene>
    <name evidence="2" type="ORF">AY555_09260</name>
</gene>
<accession>A0A143DGB2</accession>
<dbReference type="GO" id="GO:0006979">
    <property type="term" value="P:response to oxidative stress"/>
    <property type="evidence" value="ECO:0007669"/>
    <property type="project" value="TreeGrafter"/>
</dbReference>
<name>A0A143DGB2_9PROT</name>